<dbReference type="Proteomes" id="UP000318571">
    <property type="component" value="Chromosome 1"/>
</dbReference>
<keyword evidence="2" id="KW-1133">Transmembrane helix</keyword>
<dbReference type="OMA" id="WYMALAD"/>
<dbReference type="AlphaFoldDB" id="A0A553NSH9"/>
<dbReference type="InterPro" id="IPR036291">
    <property type="entry name" value="NAD(P)-bd_dom_sf"/>
</dbReference>
<evidence type="ECO:0000313" key="4">
    <source>
        <dbReference type="Proteomes" id="UP000318571"/>
    </source>
</evidence>
<proteinExistence type="predicted"/>
<evidence type="ECO:0000256" key="2">
    <source>
        <dbReference type="SAM" id="Phobius"/>
    </source>
</evidence>
<keyword evidence="4" id="KW-1185">Reference proteome</keyword>
<keyword evidence="2" id="KW-0812">Transmembrane</keyword>
<organism evidence="3 4">
    <name type="scientific">Tigriopus californicus</name>
    <name type="common">Marine copepod</name>
    <dbReference type="NCBI Taxonomy" id="6832"/>
    <lineage>
        <taxon>Eukaryota</taxon>
        <taxon>Metazoa</taxon>
        <taxon>Ecdysozoa</taxon>
        <taxon>Arthropoda</taxon>
        <taxon>Crustacea</taxon>
        <taxon>Multicrustacea</taxon>
        <taxon>Hexanauplia</taxon>
        <taxon>Copepoda</taxon>
        <taxon>Harpacticoida</taxon>
        <taxon>Harpacticidae</taxon>
        <taxon>Tigriopus</taxon>
    </lineage>
</organism>
<dbReference type="PRINTS" id="PR00081">
    <property type="entry name" value="GDHRDH"/>
</dbReference>
<dbReference type="EMBL" id="VCGU01000010">
    <property type="protein sequence ID" value="TRY68392.1"/>
    <property type="molecule type" value="Genomic_DNA"/>
</dbReference>
<dbReference type="SUPFAM" id="SSF51735">
    <property type="entry name" value="NAD(P)-binding Rossmann-fold domains"/>
    <property type="match status" value="1"/>
</dbReference>
<dbReference type="PANTHER" id="PTHR43157:SF31">
    <property type="entry name" value="PHOSPHATIDYLINOSITOL-GLYCAN BIOSYNTHESIS CLASS F PROTEIN"/>
    <property type="match status" value="1"/>
</dbReference>
<evidence type="ECO:0000313" key="3">
    <source>
        <dbReference type="EMBL" id="TRY68392.1"/>
    </source>
</evidence>
<dbReference type="OrthoDB" id="191139at2759"/>
<accession>A0A553NSH9</accession>
<dbReference type="Gene3D" id="3.40.50.720">
    <property type="entry name" value="NAD(P)-binding Rossmann-like Domain"/>
    <property type="match status" value="1"/>
</dbReference>
<name>A0A553NSH9_TIGCA</name>
<evidence type="ECO:0000256" key="1">
    <source>
        <dbReference type="ARBA" id="ARBA00023002"/>
    </source>
</evidence>
<dbReference type="STRING" id="6832.A0A553NSH9"/>
<feature type="transmembrane region" description="Helical" evidence="2">
    <location>
        <begin position="6"/>
        <end position="26"/>
    </location>
</feature>
<dbReference type="InterPro" id="IPR002347">
    <property type="entry name" value="SDR_fam"/>
</dbReference>
<reference evidence="3 4" key="1">
    <citation type="journal article" date="2018" name="Nat. Ecol. Evol.">
        <title>Genomic signatures of mitonuclear coevolution across populations of Tigriopus californicus.</title>
        <authorList>
            <person name="Barreto F.S."/>
            <person name="Watson E.T."/>
            <person name="Lima T.G."/>
            <person name="Willett C.S."/>
            <person name="Edmands S."/>
            <person name="Li W."/>
            <person name="Burton R.S."/>
        </authorList>
    </citation>
    <scope>NUCLEOTIDE SEQUENCE [LARGE SCALE GENOMIC DNA]</scope>
    <source>
        <strain evidence="3 4">San Diego</strain>
    </source>
</reference>
<keyword evidence="1" id="KW-0560">Oxidoreductase</keyword>
<protein>
    <submittedName>
        <fullName evidence="3">Uncharacterized protein</fullName>
    </submittedName>
</protein>
<dbReference type="Pfam" id="PF00106">
    <property type="entry name" value="adh_short"/>
    <property type="match status" value="1"/>
</dbReference>
<dbReference type="PANTHER" id="PTHR43157">
    <property type="entry name" value="PHOSPHATIDYLINOSITOL-GLYCAN BIOSYNTHESIS CLASS F PROTEIN-RELATED"/>
    <property type="match status" value="1"/>
</dbReference>
<dbReference type="GO" id="GO:0016491">
    <property type="term" value="F:oxidoreductase activity"/>
    <property type="evidence" value="ECO:0007669"/>
    <property type="project" value="UniProtKB-KW"/>
</dbReference>
<sequence length="336" mass="37786">MSVHDGSAWFYPALWAGIAMTSLFGLRKFRSSKWGYFKIDQDLQGRVIVVTGANTGLGYHVCLQLAKAKATVILACRSETKGSEALRRIRSATRNEDLHFMPLDLANLESVQKFAQELQAQFPKIDCLVCNAGVWFPMEQGCRTQDGYEIHFGVNHLGHYLLARSLMENLKQSEDGRVVMVSSALMNRGQLDCSNRKIIYEGRVLDPTERKKYDSPGYNDSKLMNSLFAKALAQIVPDRVGVYSVSPGWCYTDLFRGGSWLKKLLILPFAFLFMRSASRGAQNIVHAVVEDKGQLTNGAYYADCQLALKENKKLDAMASEGQELWRLSDDLIRSYL</sequence>
<gene>
    <name evidence="3" type="ORF">TCAL_06208</name>
</gene>
<comment type="caution">
    <text evidence="3">The sequence shown here is derived from an EMBL/GenBank/DDBJ whole genome shotgun (WGS) entry which is preliminary data.</text>
</comment>
<keyword evidence="2" id="KW-0472">Membrane</keyword>